<keyword evidence="8" id="KW-1185">Reference proteome</keyword>
<dbReference type="Gene3D" id="1.10.10.10">
    <property type="entry name" value="Winged helix-like DNA-binding domain superfamily/Winged helix DNA-binding domain"/>
    <property type="match status" value="1"/>
</dbReference>
<dbReference type="Proteomes" id="UP000641206">
    <property type="component" value="Unassembled WGS sequence"/>
</dbReference>
<dbReference type="InterPro" id="IPR013249">
    <property type="entry name" value="RNA_pol_sigma70_r4_t2"/>
</dbReference>
<keyword evidence="3" id="KW-0731">Sigma factor</keyword>
<evidence type="ECO:0000256" key="2">
    <source>
        <dbReference type="ARBA" id="ARBA00023015"/>
    </source>
</evidence>
<evidence type="ECO:0000313" key="8">
    <source>
        <dbReference type="Proteomes" id="UP000641206"/>
    </source>
</evidence>
<reference evidence="8" key="1">
    <citation type="journal article" date="2019" name="Int. J. Syst. Evol. Microbiol.">
        <title>The Global Catalogue of Microorganisms (GCM) 10K type strain sequencing project: providing services to taxonomists for standard genome sequencing and annotation.</title>
        <authorList>
            <consortium name="The Broad Institute Genomics Platform"/>
            <consortium name="The Broad Institute Genome Sequencing Center for Infectious Disease"/>
            <person name="Wu L."/>
            <person name="Ma J."/>
        </authorList>
    </citation>
    <scope>NUCLEOTIDE SEQUENCE [LARGE SCALE GENOMIC DNA]</scope>
    <source>
        <strain evidence="8">CGMCC 1.7693</strain>
    </source>
</reference>
<evidence type="ECO:0000313" key="7">
    <source>
        <dbReference type="EMBL" id="GGP15584.1"/>
    </source>
</evidence>
<dbReference type="SUPFAM" id="SSF88659">
    <property type="entry name" value="Sigma3 and sigma4 domains of RNA polymerase sigma factors"/>
    <property type="match status" value="1"/>
</dbReference>
<evidence type="ECO:0000259" key="6">
    <source>
        <dbReference type="Pfam" id="PF08281"/>
    </source>
</evidence>
<dbReference type="InterPro" id="IPR014284">
    <property type="entry name" value="RNA_pol_sigma-70_dom"/>
</dbReference>
<name>A0ABQ2P1J5_9BACI</name>
<accession>A0ABQ2P1J5</accession>
<keyword evidence="4" id="KW-0804">Transcription</keyword>
<dbReference type="PANTHER" id="PTHR43133:SF51">
    <property type="entry name" value="RNA POLYMERASE SIGMA FACTOR"/>
    <property type="match status" value="1"/>
</dbReference>
<dbReference type="GO" id="GO:0000428">
    <property type="term" value="C:DNA-directed RNA polymerase complex"/>
    <property type="evidence" value="ECO:0007669"/>
    <property type="project" value="UniProtKB-KW"/>
</dbReference>
<dbReference type="InterPro" id="IPR013324">
    <property type="entry name" value="RNA_pol_sigma_r3/r4-like"/>
</dbReference>
<feature type="domain" description="RNA polymerase sigma-70 region 2" evidence="5">
    <location>
        <begin position="20"/>
        <end position="85"/>
    </location>
</feature>
<keyword evidence="7" id="KW-0240">DNA-directed RNA polymerase</keyword>
<dbReference type="InterPro" id="IPR013325">
    <property type="entry name" value="RNA_pol_sigma_r2"/>
</dbReference>
<evidence type="ECO:0000256" key="3">
    <source>
        <dbReference type="ARBA" id="ARBA00023082"/>
    </source>
</evidence>
<evidence type="ECO:0000259" key="5">
    <source>
        <dbReference type="Pfam" id="PF04542"/>
    </source>
</evidence>
<evidence type="ECO:0000256" key="4">
    <source>
        <dbReference type="ARBA" id="ARBA00023163"/>
    </source>
</evidence>
<dbReference type="PANTHER" id="PTHR43133">
    <property type="entry name" value="RNA POLYMERASE ECF-TYPE SIGMA FACTO"/>
    <property type="match status" value="1"/>
</dbReference>
<dbReference type="Gene3D" id="1.10.1740.10">
    <property type="match status" value="1"/>
</dbReference>
<sequence length="181" mass="21455">MQRVKQAQQGDEAAFLSLLNKEQDKLYRMIFAYVQNESDAIEVYQQVIIVAFEKIVQLKEPLYFSTWLMRIAINQSITYVKKRDRERAVSPESLHLIEADYRPIEEQLDLWQALQFLPNHYKTALLLRFYHDYTVPQIAEVIELPIGTVKTHIRRGLKMLRQHLKGVYNDEWAKSAEKDDE</sequence>
<keyword evidence="2" id="KW-0805">Transcription regulation</keyword>
<protein>
    <submittedName>
        <fullName evidence="7">DNA-directed RNA polymerase sigma-70 factor</fullName>
    </submittedName>
</protein>
<dbReference type="InterPro" id="IPR039425">
    <property type="entry name" value="RNA_pol_sigma-70-like"/>
</dbReference>
<dbReference type="CDD" id="cd06171">
    <property type="entry name" value="Sigma70_r4"/>
    <property type="match status" value="1"/>
</dbReference>
<dbReference type="NCBIfam" id="TIGR02937">
    <property type="entry name" value="sigma70-ECF"/>
    <property type="match status" value="1"/>
</dbReference>
<evidence type="ECO:0000256" key="1">
    <source>
        <dbReference type="ARBA" id="ARBA00010641"/>
    </source>
</evidence>
<proteinExistence type="inferred from homology"/>
<dbReference type="InterPro" id="IPR007627">
    <property type="entry name" value="RNA_pol_sigma70_r2"/>
</dbReference>
<dbReference type="Pfam" id="PF08281">
    <property type="entry name" value="Sigma70_r4_2"/>
    <property type="match status" value="1"/>
</dbReference>
<comment type="caution">
    <text evidence="7">The sequence shown here is derived from an EMBL/GenBank/DDBJ whole genome shotgun (WGS) entry which is preliminary data.</text>
</comment>
<comment type="similarity">
    <text evidence="1">Belongs to the sigma-70 factor family. ECF subfamily.</text>
</comment>
<feature type="domain" description="RNA polymerase sigma factor 70 region 4 type 2" evidence="6">
    <location>
        <begin position="109"/>
        <end position="160"/>
    </location>
</feature>
<dbReference type="RefSeq" id="WP_188737227.1">
    <property type="nucleotide sequence ID" value="NZ_BMLW01000015.1"/>
</dbReference>
<dbReference type="SUPFAM" id="SSF88946">
    <property type="entry name" value="Sigma2 domain of RNA polymerase sigma factors"/>
    <property type="match status" value="1"/>
</dbReference>
<gene>
    <name evidence="7" type="ORF">GCM10011346_44190</name>
</gene>
<dbReference type="EMBL" id="BMLW01000015">
    <property type="protein sequence ID" value="GGP15584.1"/>
    <property type="molecule type" value="Genomic_DNA"/>
</dbReference>
<dbReference type="Pfam" id="PF04542">
    <property type="entry name" value="Sigma70_r2"/>
    <property type="match status" value="1"/>
</dbReference>
<dbReference type="InterPro" id="IPR036388">
    <property type="entry name" value="WH-like_DNA-bd_sf"/>
</dbReference>
<organism evidence="7 8">
    <name type="scientific">Oceanobacillus neutriphilus</name>
    <dbReference type="NCBI Taxonomy" id="531815"/>
    <lineage>
        <taxon>Bacteria</taxon>
        <taxon>Bacillati</taxon>
        <taxon>Bacillota</taxon>
        <taxon>Bacilli</taxon>
        <taxon>Bacillales</taxon>
        <taxon>Bacillaceae</taxon>
        <taxon>Oceanobacillus</taxon>
    </lineage>
</organism>